<organism evidence="5 6">
    <name type="scientific">Dreissena polymorpha</name>
    <name type="common">Zebra mussel</name>
    <name type="synonym">Mytilus polymorpha</name>
    <dbReference type="NCBI Taxonomy" id="45954"/>
    <lineage>
        <taxon>Eukaryota</taxon>
        <taxon>Metazoa</taxon>
        <taxon>Spiralia</taxon>
        <taxon>Lophotrochozoa</taxon>
        <taxon>Mollusca</taxon>
        <taxon>Bivalvia</taxon>
        <taxon>Autobranchia</taxon>
        <taxon>Heteroconchia</taxon>
        <taxon>Euheterodonta</taxon>
        <taxon>Imparidentia</taxon>
        <taxon>Neoheterodontei</taxon>
        <taxon>Myida</taxon>
        <taxon>Dreissenoidea</taxon>
        <taxon>Dreissenidae</taxon>
        <taxon>Dreissena</taxon>
    </lineage>
</organism>
<proteinExistence type="inferred from homology"/>
<dbReference type="Gene3D" id="3.90.1170.40">
    <property type="entry name" value="Molybdopterin biosynthesis MoaE subunit"/>
    <property type="match status" value="1"/>
</dbReference>
<reference evidence="5" key="2">
    <citation type="submission" date="2020-11" db="EMBL/GenBank/DDBJ databases">
        <authorList>
            <person name="McCartney M.A."/>
            <person name="Auch B."/>
            <person name="Kono T."/>
            <person name="Mallez S."/>
            <person name="Becker A."/>
            <person name="Gohl D.M."/>
            <person name="Silverstein K.A.T."/>
            <person name="Koren S."/>
            <person name="Bechman K.B."/>
            <person name="Herman A."/>
            <person name="Abrahante J.E."/>
            <person name="Garbe J."/>
        </authorList>
    </citation>
    <scope>NUCLEOTIDE SEQUENCE</scope>
    <source>
        <strain evidence="5">Duluth1</strain>
        <tissue evidence="5">Whole animal</tissue>
    </source>
</reference>
<dbReference type="InterPro" id="IPR028888">
    <property type="entry name" value="MOCS2B_euk"/>
</dbReference>
<comment type="catalytic activity">
    <reaction evidence="4">
        <text>2 [molybdopterin-synthase sulfur-carrier protein]-C-terminal-Gly-aminoethanethioate + cyclic pyranopterin phosphate + H2O = molybdopterin + 2 [molybdopterin-synthase sulfur-carrier protein]-C-terminal Gly-Gly + 2 H(+)</text>
        <dbReference type="Rhea" id="RHEA:26333"/>
        <dbReference type="Rhea" id="RHEA-COMP:12202"/>
        <dbReference type="Rhea" id="RHEA-COMP:19907"/>
        <dbReference type="ChEBI" id="CHEBI:15377"/>
        <dbReference type="ChEBI" id="CHEBI:15378"/>
        <dbReference type="ChEBI" id="CHEBI:58698"/>
        <dbReference type="ChEBI" id="CHEBI:59648"/>
        <dbReference type="ChEBI" id="CHEBI:90778"/>
        <dbReference type="ChEBI" id="CHEBI:232372"/>
        <dbReference type="EC" id="2.8.1.12"/>
    </reaction>
</comment>
<comment type="subunit">
    <text evidence="4">Heterotetramer; composed of 2 small (MOCS2A) and 2 large (MOCS2B) subunits.</text>
</comment>
<dbReference type="InterPro" id="IPR003448">
    <property type="entry name" value="Mopterin_biosynth_MoaE"/>
</dbReference>
<feature type="binding site" evidence="4">
    <location>
        <begin position="123"/>
        <end position="125"/>
    </location>
    <ligand>
        <name>substrate</name>
    </ligand>
</feature>
<evidence type="ECO:0000256" key="3">
    <source>
        <dbReference type="ARBA" id="ARBA00023150"/>
    </source>
</evidence>
<evidence type="ECO:0000313" key="6">
    <source>
        <dbReference type="Proteomes" id="UP000828390"/>
    </source>
</evidence>
<name>A0A9D4KDG9_DREPO</name>
<dbReference type="GO" id="GO:0006777">
    <property type="term" value="P:Mo-molybdopterin cofactor biosynthetic process"/>
    <property type="evidence" value="ECO:0007669"/>
    <property type="project" value="UniProtKB-UniRule"/>
</dbReference>
<evidence type="ECO:0000256" key="1">
    <source>
        <dbReference type="ARBA" id="ARBA00022490"/>
    </source>
</evidence>
<sequence length="151" mass="16839">MDSVDVTTEPISVDHLTQLVSSPKCGAISMFLGTTRDNFQGKNVIQLEYEAYEPMARKEMQKICAEIREQWSVENIAIVHRIGVVPVMEASVAILVSSPHRSESLAAVEYGINKLKATVPIWKKELYDDGTCSWKQNSECCHVSNKHANTS</sequence>
<keyword evidence="1 4" id="KW-0963">Cytoplasm</keyword>
<dbReference type="EC" id="2.8.1.12" evidence="4"/>
<keyword evidence="6" id="KW-1185">Reference proteome</keyword>
<dbReference type="InterPro" id="IPR036563">
    <property type="entry name" value="MoaE_sf"/>
</dbReference>
<evidence type="ECO:0000313" key="5">
    <source>
        <dbReference type="EMBL" id="KAH3837489.1"/>
    </source>
</evidence>
<feature type="binding site" evidence="4">
    <location>
        <position position="116"/>
    </location>
    <ligand>
        <name>substrate</name>
    </ligand>
</feature>
<dbReference type="GO" id="GO:1990140">
    <property type="term" value="C:molybdopterin synthase complex"/>
    <property type="evidence" value="ECO:0007669"/>
    <property type="project" value="UniProtKB-UniRule"/>
</dbReference>
<dbReference type="GO" id="GO:0030366">
    <property type="term" value="F:molybdopterin synthase activity"/>
    <property type="evidence" value="ECO:0007669"/>
    <property type="project" value="UniProtKB-UniRule"/>
</dbReference>
<comment type="function">
    <text evidence="4">Catalytic subunit of the molybdopterin synthase complex, a complex that catalyzes the conversion of precursor Z into molybdopterin. Acts by mediating the incorporation of 2 sulfur atoms from thiocarboxylated MOCS2A into precursor Z to generate a dithiolene group.</text>
</comment>
<dbReference type="Proteomes" id="UP000828390">
    <property type="component" value="Unassembled WGS sequence"/>
</dbReference>
<dbReference type="Pfam" id="PF02391">
    <property type="entry name" value="MoaE"/>
    <property type="match status" value="1"/>
</dbReference>
<evidence type="ECO:0000256" key="2">
    <source>
        <dbReference type="ARBA" id="ARBA00022679"/>
    </source>
</evidence>
<comment type="subcellular location">
    <subcellularLocation>
        <location evidence="4">Cytoplasm</location>
    </subcellularLocation>
</comment>
<reference evidence="5" key="1">
    <citation type="journal article" date="2019" name="bioRxiv">
        <title>The Genome of the Zebra Mussel, Dreissena polymorpha: A Resource for Invasive Species Research.</title>
        <authorList>
            <person name="McCartney M.A."/>
            <person name="Auch B."/>
            <person name="Kono T."/>
            <person name="Mallez S."/>
            <person name="Zhang Y."/>
            <person name="Obille A."/>
            <person name="Becker A."/>
            <person name="Abrahante J.E."/>
            <person name="Garbe J."/>
            <person name="Badalamenti J.P."/>
            <person name="Herman A."/>
            <person name="Mangelson H."/>
            <person name="Liachko I."/>
            <person name="Sullivan S."/>
            <person name="Sone E.D."/>
            <person name="Koren S."/>
            <person name="Silverstein K.A.T."/>
            <person name="Beckman K.B."/>
            <person name="Gohl D.M."/>
        </authorList>
    </citation>
    <scope>NUCLEOTIDE SEQUENCE</scope>
    <source>
        <strain evidence="5">Duluth1</strain>
        <tissue evidence="5">Whole animal</tissue>
    </source>
</reference>
<dbReference type="PANTHER" id="PTHR23404">
    <property type="entry name" value="MOLYBDOPTERIN SYNTHASE RELATED"/>
    <property type="match status" value="1"/>
</dbReference>
<comment type="similarity">
    <text evidence="4">Belongs to the MoaE family. MOCS2B subfamily.</text>
</comment>
<keyword evidence="2 4" id="KW-0808">Transferase</keyword>
<feature type="binding site" evidence="4">
    <location>
        <begin position="100"/>
        <end position="101"/>
    </location>
    <ligand>
        <name>substrate</name>
    </ligand>
</feature>
<accession>A0A9D4KDG9</accession>
<comment type="caution">
    <text evidence="5">The sequence shown here is derived from an EMBL/GenBank/DDBJ whole genome shotgun (WGS) entry which is preliminary data.</text>
</comment>
<dbReference type="CDD" id="cd00756">
    <property type="entry name" value="MoaE"/>
    <property type="match status" value="1"/>
</dbReference>
<dbReference type="SUPFAM" id="SSF54690">
    <property type="entry name" value="Molybdopterin synthase subunit MoaE"/>
    <property type="match status" value="1"/>
</dbReference>
<dbReference type="AlphaFoldDB" id="A0A9D4KDG9"/>
<protein>
    <recommendedName>
        <fullName evidence="4">Molybdopterin synthase catalytic subunit</fullName>
        <ecNumber evidence="4">2.8.1.12</ecNumber>
    </recommendedName>
    <alternativeName>
        <fullName evidence="4">Molybdenum cofactor synthesis protein 2 large subunit</fullName>
    </alternativeName>
    <alternativeName>
        <fullName evidence="4">Molybdenum cofactor synthesis protein 2B</fullName>
        <shortName evidence="4">MOCS2B</shortName>
    </alternativeName>
</protein>
<gene>
    <name evidence="5" type="ORF">DPMN_110880</name>
</gene>
<dbReference type="OrthoDB" id="5531344at2759"/>
<keyword evidence="3 4" id="KW-0501">Molybdenum cofactor biosynthesis</keyword>
<evidence type="ECO:0000256" key="4">
    <source>
        <dbReference type="HAMAP-Rule" id="MF_03052"/>
    </source>
</evidence>
<dbReference type="EMBL" id="JAIWYP010000004">
    <property type="protein sequence ID" value="KAH3837489.1"/>
    <property type="molecule type" value="Genomic_DNA"/>
</dbReference>
<dbReference type="FunFam" id="3.90.1170.40:FF:000002">
    <property type="entry name" value="Molybdopterin synthase catalytic subunit"/>
    <property type="match status" value="1"/>
</dbReference>
<comment type="pathway">
    <text evidence="4">Cofactor biosynthesis; molybdopterin biosynthesis.</text>
</comment>
<dbReference type="HAMAP" id="MF_03052">
    <property type="entry name" value="MOC2B"/>
    <property type="match status" value="1"/>
</dbReference>